<keyword evidence="1" id="KW-0812">Transmembrane</keyword>
<keyword evidence="1" id="KW-1133">Transmembrane helix</keyword>
<name>A0A8S2D789_9BILA</name>
<feature type="transmembrane region" description="Helical" evidence="1">
    <location>
        <begin position="693"/>
        <end position="720"/>
    </location>
</feature>
<keyword evidence="1" id="KW-0472">Membrane</keyword>
<dbReference type="Proteomes" id="UP000682733">
    <property type="component" value="Unassembled WGS sequence"/>
</dbReference>
<accession>A0A8S2D789</accession>
<feature type="transmembrane region" description="Helical" evidence="1">
    <location>
        <begin position="1097"/>
        <end position="1119"/>
    </location>
</feature>
<feature type="transmembrane region" description="Helical" evidence="1">
    <location>
        <begin position="780"/>
        <end position="799"/>
    </location>
</feature>
<evidence type="ECO:0000313" key="3">
    <source>
        <dbReference type="EMBL" id="CAF3614197.1"/>
    </source>
</evidence>
<dbReference type="AlphaFoldDB" id="A0A8S2D789"/>
<evidence type="ECO:0000313" key="4">
    <source>
        <dbReference type="Proteomes" id="UP000677228"/>
    </source>
</evidence>
<evidence type="ECO:0000256" key="1">
    <source>
        <dbReference type="SAM" id="Phobius"/>
    </source>
</evidence>
<sequence>MPLVERLRTLILSIKTLNLFESRSTDEVEIRYERITTRLYLILLSLSFVVLVIYTALTKQTITVNIESPSFSTYRKLEVDYSHSLKCSCSQLSFALGTFIHIKPTFHQVCTSDFVSSEWLDYLANIVMGSGFVSRFDFRKTGLAQFQALTTLCRSAQTSTSASVAQFLSTNHVSATLVANDLFNSETTALIRLFQRRLIHEFYRKLRLIRDTTHSNKLAISTQTTLSAEVEGLRDESGTLDMLYFYLIFGDTDCSCDITPTCIWQLSFYHNGLSLFDIPNFYRGCLPIQSIRQSSIECFYNQTCIDTIQSNINSSSPMNARALDSLLPSRFPLNATVRDLLNQLAVEDWGLNVNYSSYYHQCNPLNCTYTYVKGSDYIHILTTIIELVGGLTSTLRIVTPLMITIIRRMKKRSNAMTIKYSEFIDLQPLFHQVCSSVFVTNKWFDFLYVQRQVLYLDDFRLHGAPLFRILATFCQLANDTIADALVQFYSIDFITPTVLPSSLFKSEIESSINMFQKQVPNTFTRVLSMTRDSIHVNQLFTSVVTEFQWNQTTNKLTSIIGKFEQMNGTNCSCLNNSKCLGETYIRDEDLIRLFIVPNFFRGCYLLDGLLSSTLDCFYNNTCLTIIKSYIHSNTDILPLDPSLLVTYRSSTKINDIVLNLMVEIWNKNISFRAYYLACKPEYCRYTINARNNYIYIVTTAIGLVGGLITIFQIITPYLMVIRTKIEKKYFLKDGSLPAHVQFSMKTILRFIRKQIIEFNLFESTLSTDEDVRYERRTTRLYVILLAVTLYVLTVYNAVLQRTKTTIFDSPSLSKYLELRSKYSQNLECHCSHLSVKYDKFIRLQPSYHYLCSSVFITQQWIDHLSNNDDILYYTSQFQALALLCKLANQTVSDSLELFYSTYLISSTLVPPPLLEYQISSFVDKFQTQMANTFLEAFNLIQDSISANQFISAYETNFRWYIKDNDYIKNPRLGVENVKYNSGQCDCARTSTCIESAILNNTVISGFYIGCLPIETILQSSLECLYDQTCINMISARSNITAINSIWPTSQFQPNTTIKHILSKLMIEQWNIESFFDKYYNECLPKYCTYTYVKRYDLLSVSTTIIGLFGGLTTAFEFMLPTLVNIFRRWSQLETSDNVANTESLVASETKQRSIIKKPVGRVIVILLTTAVLLTIGTVTFIAVMSSLKAELKNDIKSISKFVDIGLH</sequence>
<protein>
    <submittedName>
        <fullName evidence="2">Uncharacterized protein</fullName>
    </submittedName>
</protein>
<gene>
    <name evidence="2" type="ORF">OVA965_LOCUS6080</name>
    <name evidence="3" type="ORF">TMI583_LOCUS6076</name>
</gene>
<evidence type="ECO:0000313" key="2">
    <source>
        <dbReference type="EMBL" id="CAF0829694.1"/>
    </source>
</evidence>
<dbReference type="Proteomes" id="UP000677228">
    <property type="component" value="Unassembled WGS sequence"/>
</dbReference>
<reference evidence="2" key="1">
    <citation type="submission" date="2021-02" db="EMBL/GenBank/DDBJ databases">
        <authorList>
            <person name="Nowell W R."/>
        </authorList>
    </citation>
    <scope>NUCLEOTIDE SEQUENCE</scope>
</reference>
<dbReference type="EMBL" id="CAJOBA010001783">
    <property type="protein sequence ID" value="CAF3614197.1"/>
    <property type="molecule type" value="Genomic_DNA"/>
</dbReference>
<comment type="caution">
    <text evidence="2">The sequence shown here is derived from an EMBL/GenBank/DDBJ whole genome shotgun (WGS) entry which is preliminary data.</text>
</comment>
<proteinExistence type="predicted"/>
<dbReference type="EMBL" id="CAJNOK010001783">
    <property type="protein sequence ID" value="CAF0829694.1"/>
    <property type="molecule type" value="Genomic_DNA"/>
</dbReference>
<feature type="transmembrane region" description="Helical" evidence="1">
    <location>
        <begin position="39"/>
        <end position="57"/>
    </location>
</feature>
<feature type="transmembrane region" description="Helical" evidence="1">
    <location>
        <begin position="1162"/>
        <end position="1184"/>
    </location>
</feature>
<organism evidence="2 4">
    <name type="scientific">Didymodactylos carnosus</name>
    <dbReference type="NCBI Taxonomy" id="1234261"/>
    <lineage>
        <taxon>Eukaryota</taxon>
        <taxon>Metazoa</taxon>
        <taxon>Spiralia</taxon>
        <taxon>Gnathifera</taxon>
        <taxon>Rotifera</taxon>
        <taxon>Eurotatoria</taxon>
        <taxon>Bdelloidea</taxon>
        <taxon>Philodinida</taxon>
        <taxon>Philodinidae</taxon>
        <taxon>Didymodactylos</taxon>
    </lineage>
</organism>